<reference evidence="5" key="1">
    <citation type="journal article" date="2015" name="Genome Announc.">
        <title>Draft Genome Sequence of the Pathogenic Filamentous Fungus Aspergillus udagawae Strain IFM 46973T.</title>
        <authorList>
            <person name="Kusuya Y."/>
            <person name="Takahashi-Nakaguchi A."/>
            <person name="Takahashi H."/>
            <person name="Yaguchi T."/>
        </authorList>
    </citation>
    <scope>NUCLEOTIDE SEQUENCE</scope>
    <source>
        <strain evidence="5">IFM 46973</strain>
    </source>
</reference>
<feature type="signal peptide" evidence="3">
    <location>
        <begin position="1"/>
        <end position="18"/>
    </location>
</feature>
<evidence type="ECO:0000259" key="4">
    <source>
        <dbReference type="PROSITE" id="PS00498"/>
    </source>
</evidence>
<proteinExistence type="predicted"/>
<dbReference type="Pfam" id="PF00264">
    <property type="entry name" value="Tyrosinase"/>
    <property type="match status" value="1"/>
</dbReference>
<dbReference type="GO" id="GO:0046872">
    <property type="term" value="F:metal ion binding"/>
    <property type="evidence" value="ECO:0007669"/>
    <property type="project" value="UniProtKB-KW"/>
</dbReference>
<dbReference type="GO" id="GO:0016491">
    <property type="term" value="F:oxidoreductase activity"/>
    <property type="evidence" value="ECO:0007669"/>
    <property type="project" value="InterPro"/>
</dbReference>
<accession>A0A8E0R3M2</accession>
<dbReference type="InterPro" id="IPR002227">
    <property type="entry name" value="Tyrosinase_Cu-bd"/>
</dbReference>
<organism evidence="5 6">
    <name type="scientific">Aspergillus udagawae</name>
    <dbReference type="NCBI Taxonomy" id="91492"/>
    <lineage>
        <taxon>Eukaryota</taxon>
        <taxon>Fungi</taxon>
        <taxon>Dikarya</taxon>
        <taxon>Ascomycota</taxon>
        <taxon>Pezizomycotina</taxon>
        <taxon>Eurotiomycetes</taxon>
        <taxon>Eurotiomycetidae</taxon>
        <taxon>Eurotiales</taxon>
        <taxon>Aspergillaceae</taxon>
        <taxon>Aspergillus</taxon>
        <taxon>Aspergillus subgen. Fumigati</taxon>
    </lineage>
</organism>
<dbReference type="PANTHER" id="PTHR11474:SF116">
    <property type="entry name" value="TYROSINASE"/>
    <property type="match status" value="1"/>
</dbReference>
<dbReference type="RefSeq" id="XP_043151905.1">
    <property type="nucleotide sequence ID" value="XM_043295970.1"/>
</dbReference>
<protein>
    <recommendedName>
        <fullName evidence="4">Tyrosinase copper-binding domain-containing protein</fullName>
    </recommendedName>
</protein>
<keyword evidence="1" id="KW-0479">Metal-binding</keyword>
<dbReference type="Gene3D" id="1.10.1280.10">
    <property type="entry name" value="Di-copper center containing domain from catechol oxidase"/>
    <property type="match status" value="2"/>
</dbReference>
<dbReference type="InterPro" id="IPR008922">
    <property type="entry name" value="Di-copper_centre_dom_sf"/>
</dbReference>
<evidence type="ECO:0000256" key="2">
    <source>
        <dbReference type="SAM" id="MobiDB-lite"/>
    </source>
</evidence>
<feature type="region of interest" description="Disordered" evidence="2">
    <location>
        <begin position="22"/>
        <end position="45"/>
    </location>
</feature>
<evidence type="ECO:0000313" key="5">
    <source>
        <dbReference type="EMBL" id="GIC94639.1"/>
    </source>
</evidence>
<dbReference type="Proteomes" id="UP000036893">
    <property type="component" value="Unassembled WGS sequence"/>
</dbReference>
<sequence length="444" mass="47619">MVAIRTLSLALLLTGALAMPSPQDATAPSSAAPTPLPSTAASSPDTAASQLDQLADFAYNVTTDNVSNNEATKRGSCSLSNLRIRRDWRFFSSSQKKAYIKSVRCLQQLPARTPSSVAAGAKTRYDDFVVTHIQQTLNIHYTIPASSTVPTNLKRELSWPGTATSSTSSSKPCAMSVDTPVTTRKHYSLPVQREAPSDHDDRYWNWPADSNSLETSPVFDGSDTSMSGNGAYVADKGDIALTMGNYPIVYLPAGTGGGCVTSGPFVNYTVNLGPAALNLPGGGMTAQPNPLDYNPRCLKRDLTTAILQRYANAPAVVKLILENKNIWDFQMVMQGVPGSGSIGVHGGGHYSMGGDPGRDVFVSPGDPAFWLHHGMIDRVWWIWQTLDLKNRLYAISGTGTFMNLPASPNTTLSTMIDLGYANGGSVAMQDLMSTIDGPFCYVYL</sequence>
<dbReference type="SUPFAM" id="SSF48056">
    <property type="entry name" value="Di-copper centre-containing domain"/>
    <property type="match status" value="1"/>
</dbReference>
<evidence type="ECO:0000256" key="1">
    <source>
        <dbReference type="ARBA" id="ARBA00022723"/>
    </source>
</evidence>
<dbReference type="PROSITE" id="PS00498">
    <property type="entry name" value="TYROSINASE_2"/>
    <property type="match status" value="1"/>
</dbReference>
<evidence type="ECO:0000256" key="3">
    <source>
        <dbReference type="SAM" id="SignalP"/>
    </source>
</evidence>
<gene>
    <name evidence="5" type="ORF">Aud_001968</name>
</gene>
<dbReference type="EMBL" id="BBXM02000010">
    <property type="protein sequence ID" value="GIC94639.1"/>
    <property type="molecule type" value="Genomic_DNA"/>
</dbReference>
<comment type="caution">
    <text evidence="5">The sequence shown here is derived from an EMBL/GenBank/DDBJ whole genome shotgun (WGS) entry which is preliminary data.</text>
</comment>
<feature type="domain" description="Tyrosinase copper-binding" evidence="4">
    <location>
        <begin position="366"/>
        <end position="377"/>
    </location>
</feature>
<dbReference type="AlphaFoldDB" id="A0A8E0R3M2"/>
<dbReference type="InterPro" id="IPR050316">
    <property type="entry name" value="Tyrosinase/Hemocyanin"/>
</dbReference>
<reference evidence="5" key="2">
    <citation type="submission" date="2021-01" db="EMBL/GenBank/DDBJ databases">
        <title>Pan-genome distribution and transcriptional activeness of fungal secondary metabolism genes in Aspergillus section Fumigati.</title>
        <authorList>
            <person name="Takahashi H."/>
            <person name="Umemura M."/>
            <person name="Ninomiya A."/>
            <person name="Kusuya Y."/>
            <person name="Urayama S."/>
            <person name="Shimizu M."/>
            <person name="Watanabe A."/>
            <person name="Kamei K."/>
            <person name="Yaguchi T."/>
            <person name="Hagiwara D."/>
        </authorList>
    </citation>
    <scope>NUCLEOTIDE SEQUENCE</scope>
    <source>
        <strain evidence="5">IFM 46973</strain>
    </source>
</reference>
<name>A0A8E0R3M2_9EURO</name>
<dbReference type="PANTHER" id="PTHR11474">
    <property type="entry name" value="TYROSINASE FAMILY MEMBER"/>
    <property type="match status" value="1"/>
</dbReference>
<dbReference type="GeneID" id="66989444"/>
<evidence type="ECO:0000313" key="6">
    <source>
        <dbReference type="Proteomes" id="UP000036893"/>
    </source>
</evidence>
<feature type="chain" id="PRO_5034006499" description="Tyrosinase copper-binding domain-containing protein" evidence="3">
    <location>
        <begin position="19"/>
        <end position="444"/>
    </location>
</feature>
<keyword evidence="3" id="KW-0732">Signal</keyword>